<name>A0A5A7PWB5_STRAF</name>
<dbReference type="EMBL" id="BKCP01005239">
    <property type="protein sequence ID" value="GER36951.1"/>
    <property type="molecule type" value="Genomic_DNA"/>
</dbReference>
<proteinExistence type="inferred from homology"/>
<dbReference type="Proteomes" id="UP000325081">
    <property type="component" value="Unassembled WGS sequence"/>
</dbReference>
<comment type="caution">
    <text evidence="3">The sequence shown here is derived from an EMBL/GenBank/DDBJ whole genome shotgun (WGS) entry which is preliminary data.</text>
</comment>
<reference evidence="4" key="1">
    <citation type="journal article" date="2019" name="Curr. Biol.">
        <title>Genome Sequence of Striga asiatica Provides Insight into the Evolution of Plant Parasitism.</title>
        <authorList>
            <person name="Yoshida S."/>
            <person name="Kim S."/>
            <person name="Wafula E.K."/>
            <person name="Tanskanen J."/>
            <person name="Kim Y.M."/>
            <person name="Honaas L."/>
            <person name="Yang Z."/>
            <person name="Spallek T."/>
            <person name="Conn C.E."/>
            <person name="Ichihashi Y."/>
            <person name="Cheong K."/>
            <person name="Cui S."/>
            <person name="Der J.P."/>
            <person name="Gundlach H."/>
            <person name="Jiao Y."/>
            <person name="Hori C."/>
            <person name="Ishida J.K."/>
            <person name="Kasahara H."/>
            <person name="Kiba T."/>
            <person name="Kim M.S."/>
            <person name="Koo N."/>
            <person name="Laohavisit A."/>
            <person name="Lee Y.H."/>
            <person name="Lumba S."/>
            <person name="McCourt P."/>
            <person name="Mortimer J.C."/>
            <person name="Mutuku J.M."/>
            <person name="Nomura T."/>
            <person name="Sasaki-Sekimoto Y."/>
            <person name="Seto Y."/>
            <person name="Wang Y."/>
            <person name="Wakatake T."/>
            <person name="Sakakibara H."/>
            <person name="Demura T."/>
            <person name="Yamaguchi S."/>
            <person name="Yoneyama K."/>
            <person name="Manabe R.I."/>
            <person name="Nelson D.C."/>
            <person name="Schulman A.H."/>
            <person name="Timko M.P."/>
            <person name="dePamphilis C.W."/>
            <person name="Choi D."/>
            <person name="Shirasu K."/>
        </authorList>
    </citation>
    <scope>NUCLEOTIDE SEQUENCE [LARGE SCALE GENOMIC DNA]</scope>
    <source>
        <strain evidence="4">cv. UVA1</strain>
    </source>
</reference>
<keyword evidence="2 3" id="KW-0808">Transferase</keyword>
<organism evidence="3 4">
    <name type="scientific">Striga asiatica</name>
    <name type="common">Asiatic witchweed</name>
    <name type="synonym">Buchnera asiatica</name>
    <dbReference type="NCBI Taxonomy" id="4170"/>
    <lineage>
        <taxon>Eukaryota</taxon>
        <taxon>Viridiplantae</taxon>
        <taxon>Streptophyta</taxon>
        <taxon>Embryophyta</taxon>
        <taxon>Tracheophyta</taxon>
        <taxon>Spermatophyta</taxon>
        <taxon>Magnoliopsida</taxon>
        <taxon>eudicotyledons</taxon>
        <taxon>Gunneridae</taxon>
        <taxon>Pentapetalae</taxon>
        <taxon>asterids</taxon>
        <taxon>lamiids</taxon>
        <taxon>Lamiales</taxon>
        <taxon>Orobanchaceae</taxon>
        <taxon>Buchnereae</taxon>
        <taxon>Striga</taxon>
    </lineage>
</organism>
<evidence type="ECO:0000256" key="2">
    <source>
        <dbReference type="ARBA" id="ARBA00022679"/>
    </source>
</evidence>
<dbReference type="AlphaFoldDB" id="A0A5A7PWB5"/>
<dbReference type="InterPro" id="IPR002213">
    <property type="entry name" value="UDP_glucos_trans"/>
</dbReference>
<comment type="similarity">
    <text evidence="1">Belongs to the UDP-glycosyltransferase family.</text>
</comment>
<dbReference type="PANTHER" id="PTHR48047:SF123">
    <property type="entry name" value="GLYCOSYLTRANSFERASE"/>
    <property type="match status" value="1"/>
</dbReference>
<dbReference type="CDD" id="cd03784">
    <property type="entry name" value="GT1_Gtf-like"/>
    <property type="match status" value="1"/>
</dbReference>
<dbReference type="SUPFAM" id="SSF53756">
    <property type="entry name" value="UDP-Glycosyltransferase/glycogen phosphorylase"/>
    <property type="match status" value="1"/>
</dbReference>
<accession>A0A5A7PWB5</accession>
<gene>
    <name evidence="3" type="ORF">STAS_13327</name>
</gene>
<sequence length="369" mass="41584">MDSYAHNLHIFFLPMMAPGHMIPMIDIAWKFSTHGAKSTIITTPANASQFSQTIKLGREKGLRIEISLVDFPCRESGLPEGCENLSSTTTPQMSVNFLKALDFLQNPVGDMLRKAQPDCIVAGGYFWWATVLASELGIPRVGFYGTGFFPMCLFQSLRQNKPHEKVDSDYEEFVVPGVPGDIKITRKRLPSIITGDDEHPLADVMNKAFDSDQSSLGMIVNTFYELEPEYSAHYREAHGVNTWHVGPVSLLGGRVVDSDGDDECLRWLDSKEPESVVYVCFGSMTFFRTPQLREIAKGLEASGREFVWVVRRGERVIEEEWLFGEFQGRGVRRRARELGAAARRAVEEGGSSEIEFRRLVAEIRRYRCA</sequence>
<dbReference type="Gene3D" id="3.40.50.2000">
    <property type="entry name" value="Glycogen Phosphorylase B"/>
    <property type="match status" value="2"/>
</dbReference>
<dbReference type="OrthoDB" id="5835829at2759"/>
<protein>
    <submittedName>
        <fullName evidence="3">UDP-glycosyltransferase 73B4</fullName>
    </submittedName>
</protein>
<keyword evidence="4" id="KW-1185">Reference proteome</keyword>
<evidence type="ECO:0000313" key="3">
    <source>
        <dbReference type="EMBL" id="GER36951.1"/>
    </source>
</evidence>
<dbReference type="GO" id="GO:0035251">
    <property type="term" value="F:UDP-glucosyltransferase activity"/>
    <property type="evidence" value="ECO:0007669"/>
    <property type="project" value="TreeGrafter"/>
</dbReference>
<evidence type="ECO:0000256" key="1">
    <source>
        <dbReference type="ARBA" id="ARBA00009995"/>
    </source>
</evidence>
<evidence type="ECO:0000313" key="4">
    <source>
        <dbReference type="Proteomes" id="UP000325081"/>
    </source>
</evidence>
<dbReference type="PANTHER" id="PTHR48047">
    <property type="entry name" value="GLYCOSYLTRANSFERASE"/>
    <property type="match status" value="1"/>
</dbReference>